<dbReference type="EMBL" id="VIGC01000004">
    <property type="protein sequence ID" value="TQE97207.1"/>
    <property type="molecule type" value="Genomic_DNA"/>
</dbReference>
<evidence type="ECO:0000313" key="6">
    <source>
        <dbReference type="Proteomes" id="UP000317371"/>
    </source>
</evidence>
<reference evidence="5 6" key="1">
    <citation type="submission" date="2019-06" db="EMBL/GenBank/DDBJ databases">
        <title>Genome sequence of Litorilinea aerophila BAA-2444.</title>
        <authorList>
            <person name="Maclea K.S."/>
            <person name="Maurais E.G."/>
            <person name="Iannazzi L.C."/>
        </authorList>
    </citation>
    <scope>NUCLEOTIDE SEQUENCE [LARGE SCALE GENOMIC DNA]</scope>
    <source>
        <strain evidence="5 6">ATCC BAA-2444</strain>
    </source>
</reference>
<dbReference type="Pfam" id="PF02894">
    <property type="entry name" value="GFO_IDH_MocA_C"/>
    <property type="match status" value="1"/>
</dbReference>
<dbReference type="InterPro" id="IPR000683">
    <property type="entry name" value="Gfo/Idh/MocA-like_OxRdtase_N"/>
</dbReference>
<gene>
    <name evidence="5" type="ORF">FKZ61_04090</name>
</gene>
<dbReference type="Proteomes" id="UP000317371">
    <property type="component" value="Unassembled WGS sequence"/>
</dbReference>
<sequence>MSDQPLRLALIGCGGIARRHVLAMKDLQQRGLGGFEITAVCDANVENAQELAELLNQELGHTPTVYTHHAELLDREPLDGADLCLPHGLHHSIATDCMEAGVHVLCEKPIGVTIKAGRRMAEAAERTGRILSIAVPHRRQPGQRTVHWLLNQSGLIGEPLTFFHHYSRPPEARTDSGPLPPRVLWRRDRLMSGGGMTLDSGFHYCDSMRYFLGDVEKVYAEMREIRSGQVRSVQEHPEDTIFVTLTFKSGVVGNWAWSVAAPGQSHCNVVFHGSKGSLEDTTDSRFRIFHLFERKPGQRESGRVTLDDGTTYTLAQVEEMYRASLSPEEAQRLFPGGADDGFAIEIWEFIELLQGKRTRPEVDAWEGLRSLALGDAIYESAYTGDVVYVEDVLTGKRGTFQAPIDEHWGL</sequence>
<feature type="domain" description="Gfo/Idh/MocA-like oxidoreductase C-terminal" evidence="4">
    <location>
        <begin position="154"/>
        <end position="387"/>
    </location>
</feature>
<dbReference type="AlphaFoldDB" id="A0A540VKA3"/>
<feature type="domain" description="Gfo/Idh/MocA-like oxidoreductase N-terminal" evidence="3">
    <location>
        <begin position="7"/>
        <end position="133"/>
    </location>
</feature>
<dbReference type="GO" id="GO:0016491">
    <property type="term" value="F:oxidoreductase activity"/>
    <property type="evidence" value="ECO:0007669"/>
    <property type="project" value="UniProtKB-KW"/>
</dbReference>
<dbReference type="SUPFAM" id="SSF51735">
    <property type="entry name" value="NAD(P)-binding Rossmann-fold domains"/>
    <property type="match status" value="1"/>
</dbReference>
<dbReference type="Pfam" id="PF01408">
    <property type="entry name" value="GFO_IDH_MocA"/>
    <property type="match status" value="1"/>
</dbReference>
<dbReference type="InterPro" id="IPR050463">
    <property type="entry name" value="Gfo/Idh/MocA_oxidrdct_glycsds"/>
</dbReference>
<proteinExistence type="inferred from homology"/>
<dbReference type="PANTHER" id="PTHR43818">
    <property type="entry name" value="BCDNA.GH03377"/>
    <property type="match status" value="1"/>
</dbReference>
<name>A0A540VKA3_9CHLR</name>
<dbReference type="GO" id="GO:0000166">
    <property type="term" value="F:nucleotide binding"/>
    <property type="evidence" value="ECO:0007669"/>
    <property type="project" value="InterPro"/>
</dbReference>
<dbReference type="RefSeq" id="WP_141608803.1">
    <property type="nucleotide sequence ID" value="NZ_VIGC02000004.1"/>
</dbReference>
<dbReference type="SUPFAM" id="SSF55347">
    <property type="entry name" value="Glyceraldehyde-3-phosphate dehydrogenase-like, C-terminal domain"/>
    <property type="match status" value="1"/>
</dbReference>
<dbReference type="Gene3D" id="3.40.50.720">
    <property type="entry name" value="NAD(P)-binding Rossmann-like Domain"/>
    <property type="match status" value="1"/>
</dbReference>
<dbReference type="InParanoid" id="A0A540VKA3"/>
<dbReference type="PANTHER" id="PTHR43818:SF11">
    <property type="entry name" value="BCDNA.GH03377"/>
    <property type="match status" value="1"/>
</dbReference>
<comment type="similarity">
    <text evidence="1">Belongs to the Gfo/Idh/MocA family.</text>
</comment>
<keyword evidence="6" id="KW-1185">Reference proteome</keyword>
<organism evidence="5 6">
    <name type="scientific">Litorilinea aerophila</name>
    <dbReference type="NCBI Taxonomy" id="1204385"/>
    <lineage>
        <taxon>Bacteria</taxon>
        <taxon>Bacillati</taxon>
        <taxon>Chloroflexota</taxon>
        <taxon>Caldilineae</taxon>
        <taxon>Caldilineales</taxon>
        <taxon>Caldilineaceae</taxon>
        <taxon>Litorilinea</taxon>
    </lineage>
</organism>
<evidence type="ECO:0000256" key="2">
    <source>
        <dbReference type="ARBA" id="ARBA00023002"/>
    </source>
</evidence>
<dbReference type="InterPro" id="IPR036291">
    <property type="entry name" value="NAD(P)-bd_dom_sf"/>
</dbReference>
<evidence type="ECO:0000313" key="5">
    <source>
        <dbReference type="EMBL" id="TQE97207.1"/>
    </source>
</evidence>
<protein>
    <submittedName>
        <fullName evidence="5">Gfo/Idh/MocA family oxidoreductase</fullName>
    </submittedName>
</protein>
<accession>A0A540VKA3</accession>
<dbReference type="InterPro" id="IPR004104">
    <property type="entry name" value="Gfo/Idh/MocA-like_OxRdtase_C"/>
</dbReference>
<comment type="caution">
    <text evidence="5">The sequence shown here is derived from an EMBL/GenBank/DDBJ whole genome shotgun (WGS) entry which is preliminary data.</text>
</comment>
<evidence type="ECO:0000256" key="1">
    <source>
        <dbReference type="ARBA" id="ARBA00010928"/>
    </source>
</evidence>
<evidence type="ECO:0000259" key="4">
    <source>
        <dbReference type="Pfam" id="PF02894"/>
    </source>
</evidence>
<evidence type="ECO:0000259" key="3">
    <source>
        <dbReference type="Pfam" id="PF01408"/>
    </source>
</evidence>
<keyword evidence="2" id="KW-0560">Oxidoreductase</keyword>
<dbReference type="Gene3D" id="3.30.360.10">
    <property type="entry name" value="Dihydrodipicolinate Reductase, domain 2"/>
    <property type="match status" value="1"/>
</dbReference>
<dbReference type="OrthoDB" id="9792005at2"/>